<proteinExistence type="predicted"/>
<dbReference type="AlphaFoldDB" id="A0A6I4VS65"/>
<sequence length="91" mass="10466">MATFTSEINPKVVVQNLPKNYTEGLQALHFSEEFFSHEDYTNVKCGYSFRITSDYVRVTEYRYGVEVKETSVFPGGEHQISDSKVTVSWSK</sequence>
<evidence type="ECO:0000313" key="1">
    <source>
        <dbReference type="EMBL" id="MXQ54427.1"/>
    </source>
</evidence>
<organism evidence="1 2">
    <name type="scientific">Shimazuella alba</name>
    <dbReference type="NCBI Taxonomy" id="2690964"/>
    <lineage>
        <taxon>Bacteria</taxon>
        <taxon>Bacillati</taxon>
        <taxon>Bacillota</taxon>
        <taxon>Bacilli</taxon>
        <taxon>Bacillales</taxon>
        <taxon>Thermoactinomycetaceae</taxon>
        <taxon>Shimazuella</taxon>
    </lineage>
</organism>
<dbReference type="RefSeq" id="WP_160801785.1">
    <property type="nucleotide sequence ID" value="NZ_WUUL01000007.1"/>
</dbReference>
<evidence type="ECO:0000313" key="2">
    <source>
        <dbReference type="Proteomes" id="UP000430692"/>
    </source>
</evidence>
<gene>
    <name evidence="1" type="ORF">GSM42_12030</name>
</gene>
<keyword evidence="2" id="KW-1185">Reference proteome</keyword>
<name>A0A6I4VS65_9BACL</name>
<accession>A0A6I4VS65</accession>
<dbReference type="Proteomes" id="UP000430692">
    <property type="component" value="Unassembled WGS sequence"/>
</dbReference>
<reference evidence="1 2" key="1">
    <citation type="submission" date="2019-12" db="EMBL/GenBank/DDBJ databases">
        <title>Whole-genome analyses of novel actinobacteria.</title>
        <authorList>
            <person name="Sahin N."/>
            <person name="Saygin H."/>
        </authorList>
    </citation>
    <scope>NUCLEOTIDE SEQUENCE [LARGE SCALE GENOMIC DNA]</scope>
    <source>
        <strain evidence="1 2">KC615</strain>
    </source>
</reference>
<dbReference type="EMBL" id="WUUL01000007">
    <property type="protein sequence ID" value="MXQ54427.1"/>
    <property type="molecule type" value="Genomic_DNA"/>
</dbReference>
<protein>
    <submittedName>
        <fullName evidence="1">Uncharacterized protein</fullName>
    </submittedName>
</protein>
<comment type="caution">
    <text evidence="1">The sequence shown here is derived from an EMBL/GenBank/DDBJ whole genome shotgun (WGS) entry which is preliminary data.</text>
</comment>